<sequence length="169" mass="18646">MLNNVPVGINAMARNVIINHPNTFNCEVYRRQVLRPDPQAGGAPTLGGMMVLSVDDEQDIEWALAGLGYALPAEQFQAAQMMDRRDAHNGEGEEFRFLIEPEEMVGNPGGFEIKNKDVIYLILGVGPDAPKVAYEIVAVEAVVNVPPYVPRYVTNRRDDLDLIGPDDEP</sequence>
<organism evidence="1 2">
    <name type="scientific">Ectopseudomonas oleovorans</name>
    <name type="common">Pseudomonas oleovorans</name>
    <dbReference type="NCBI Taxonomy" id="301"/>
    <lineage>
        <taxon>Bacteria</taxon>
        <taxon>Pseudomonadati</taxon>
        <taxon>Pseudomonadota</taxon>
        <taxon>Gammaproteobacteria</taxon>
        <taxon>Pseudomonadales</taxon>
        <taxon>Pseudomonadaceae</taxon>
        <taxon>Ectopseudomonas</taxon>
    </lineage>
</organism>
<dbReference type="Proteomes" id="UP000254084">
    <property type="component" value="Unassembled WGS sequence"/>
</dbReference>
<name>A0A379K522_ECTOL</name>
<dbReference type="AlphaFoldDB" id="A0A379K522"/>
<evidence type="ECO:0000313" key="1">
    <source>
        <dbReference type="EMBL" id="SUD59797.1"/>
    </source>
</evidence>
<reference evidence="1 2" key="1">
    <citation type="submission" date="2018-06" db="EMBL/GenBank/DDBJ databases">
        <authorList>
            <consortium name="Pathogen Informatics"/>
            <person name="Doyle S."/>
        </authorList>
    </citation>
    <scope>NUCLEOTIDE SEQUENCE [LARGE SCALE GENOMIC DNA]</scope>
    <source>
        <strain evidence="1 2">NCTC10860</strain>
    </source>
</reference>
<dbReference type="RefSeq" id="WP_084340506.1">
    <property type="nucleotide sequence ID" value="NZ_CP166923.2"/>
</dbReference>
<dbReference type="EMBL" id="UGUW01000004">
    <property type="protein sequence ID" value="SUD59797.1"/>
    <property type="molecule type" value="Genomic_DNA"/>
</dbReference>
<proteinExistence type="predicted"/>
<evidence type="ECO:0000313" key="2">
    <source>
        <dbReference type="Proteomes" id="UP000254084"/>
    </source>
</evidence>
<protein>
    <submittedName>
        <fullName evidence="1">Uncharacterized protein</fullName>
    </submittedName>
</protein>
<gene>
    <name evidence="1" type="ORF">NCTC10860_02108</name>
</gene>
<accession>A0A379K522</accession>